<keyword evidence="8" id="KW-1185">Reference proteome</keyword>
<proteinExistence type="inferred from homology"/>
<dbReference type="GO" id="GO:0004175">
    <property type="term" value="F:endopeptidase activity"/>
    <property type="evidence" value="ECO:0007669"/>
    <property type="project" value="TreeGrafter"/>
</dbReference>
<dbReference type="SUPFAM" id="SSF50156">
    <property type="entry name" value="PDZ domain-like"/>
    <property type="match status" value="1"/>
</dbReference>
<dbReference type="STRING" id="229203.SAMN05444338_10230"/>
<dbReference type="OrthoDB" id="9812068at2"/>
<name>A0A1H2SAF4_9FLAO</name>
<dbReference type="SMART" id="SM00245">
    <property type="entry name" value="TSPc"/>
    <property type="match status" value="1"/>
</dbReference>
<evidence type="ECO:0000256" key="5">
    <source>
        <dbReference type="SAM" id="SignalP"/>
    </source>
</evidence>
<sequence>MKTISLLLLLTTFSVFAQNDTKTCEILSKINTLIQSEHILPKPIDDSLSVFVFDHFIDELDPSHNLFLKSEYETLSQKYRFQIDDYIIAKNCSFVTDIVNTYKTGLARNKVCIEAIANEKLDYETKDTIRFYKKAFPFYLLESHVGKVWRKKIRYEVLDDIASKNSSIDSIKSNFDVLASASKKSIVENELCRINTILQSTTAYEESIFNNFCNYFDPHTAYFSNDTKSNFVSSLSKEHLSLGLNVSLNEKNEVIINALNPNGPAFQTGKIKKGDQIISVSNMKERIIVSCATIESISTMIISDTNKTITLTLRRNSGQNFDVTIDKQLIKDEANTVYSFIIEEKNKKFGYLKIPSFYADFEGNSGKGCAEDAGLEVLKLKKENIKGLIIDLVDNGGGSMEEAIKLAGMFIDSGPISIIVDSKQRQTIVNDPYKGMLFKEPVVVLVNGNTASASEFFASILQDYNRALLLGGSTVGKATMQTIMPVDENDNDNFIKVTINKFYRVTGKSNQALGIIPNVYIPIIYETIFPKESNSPSSFKNDSLTNQLVFKPFHKKSFLDNIANNSKKRIATDSYFNEIREINQKITDIITKPKLPLPITIESVFEEQMEVTRLSKEIIGVEAHISNLNIYNSYLNKFLLTLYPDEKANNLFQLETLKTNHLLKESINILEDFNSLK</sequence>
<evidence type="ECO:0000313" key="8">
    <source>
        <dbReference type="Proteomes" id="UP000198569"/>
    </source>
</evidence>
<dbReference type="Gene3D" id="3.90.226.10">
    <property type="entry name" value="2-enoyl-CoA Hydratase, Chain A, domain 1"/>
    <property type="match status" value="1"/>
</dbReference>
<gene>
    <name evidence="7" type="ORF">SAMN05444338_10230</name>
</gene>
<evidence type="ECO:0000256" key="3">
    <source>
        <dbReference type="ARBA" id="ARBA00022801"/>
    </source>
</evidence>
<dbReference type="GO" id="GO:0008236">
    <property type="term" value="F:serine-type peptidase activity"/>
    <property type="evidence" value="ECO:0007669"/>
    <property type="project" value="UniProtKB-KW"/>
</dbReference>
<dbReference type="Pfam" id="PF03572">
    <property type="entry name" value="Peptidase_S41"/>
    <property type="match status" value="1"/>
</dbReference>
<dbReference type="InterPro" id="IPR004447">
    <property type="entry name" value="Peptidase_S41A"/>
</dbReference>
<evidence type="ECO:0000259" key="6">
    <source>
        <dbReference type="PROSITE" id="PS50106"/>
    </source>
</evidence>
<dbReference type="InterPro" id="IPR036034">
    <property type="entry name" value="PDZ_sf"/>
</dbReference>
<dbReference type="EMBL" id="FNMV01000002">
    <property type="protein sequence ID" value="SDW28653.1"/>
    <property type="molecule type" value="Genomic_DNA"/>
</dbReference>
<evidence type="ECO:0000256" key="1">
    <source>
        <dbReference type="ARBA" id="ARBA00009179"/>
    </source>
</evidence>
<feature type="signal peptide" evidence="5">
    <location>
        <begin position="1"/>
        <end position="17"/>
    </location>
</feature>
<comment type="similarity">
    <text evidence="1">Belongs to the peptidase S41A family.</text>
</comment>
<dbReference type="PROSITE" id="PS50106">
    <property type="entry name" value="PDZ"/>
    <property type="match status" value="1"/>
</dbReference>
<dbReference type="GO" id="GO:0030288">
    <property type="term" value="C:outer membrane-bounded periplasmic space"/>
    <property type="evidence" value="ECO:0007669"/>
    <property type="project" value="TreeGrafter"/>
</dbReference>
<evidence type="ECO:0000256" key="2">
    <source>
        <dbReference type="ARBA" id="ARBA00022670"/>
    </source>
</evidence>
<dbReference type="InterPro" id="IPR040573">
    <property type="entry name" value="TSP_N"/>
</dbReference>
<reference evidence="8" key="1">
    <citation type="submission" date="2016-10" db="EMBL/GenBank/DDBJ databases">
        <authorList>
            <person name="Varghese N."/>
            <person name="Submissions S."/>
        </authorList>
    </citation>
    <scope>NUCLEOTIDE SEQUENCE [LARGE SCALE GENOMIC DNA]</scope>
    <source>
        <strain evidence="8">DSM 15718</strain>
    </source>
</reference>
<evidence type="ECO:0000313" key="7">
    <source>
        <dbReference type="EMBL" id="SDW28653.1"/>
    </source>
</evidence>
<dbReference type="AlphaFoldDB" id="A0A1H2SAF4"/>
<dbReference type="RefSeq" id="WP_091429199.1">
    <property type="nucleotide sequence ID" value="NZ_FNMV01000002.1"/>
</dbReference>
<organism evidence="7 8">
    <name type="scientific">Flavobacterium degerlachei</name>
    <dbReference type="NCBI Taxonomy" id="229203"/>
    <lineage>
        <taxon>Bacteria</taxon>
        <taxon>Pseudomonadati</taxon>
        <taxon>Bacteroidota</taxon>
        <taxon>Flavobacteriia</taxon>
        <taxon>Flavobacteriales</taxon>
        <taxon>Flavobacteriaceae</taxon>
        <taxon>Flavobacterium</taxon>
    </lineage>
</organism>
<dbReference type="InterPro" id="IPR029045">
    <property type="entry name" value="ClpP/crotonase-like_dom_sf"/>
</dbReference>
<feature type="chain" id="PRO_5011513029" evidence="5">
    <location>
        <begin position="18"/>
        <end position="677"/>
    </location>
</feature>
<dbReference type="SMART" id="SM00228">
    <property type="entry name" value="PDZ"/>
    <property type="match status" value="1"/>
</dbReference>
<dbReference type="Gene3D" id="2.30.42.10">
    <property type="match status" value="1"/>
</dbReference>
<dbReference type="GO" id="GO:0007165">
    <property type="term" value="P:signal transduction"/>
    <property type="evidence" value="ECO:0007669"/>
    <property type="project" value="TreeGrafter"/>
</dbReference>
<dbReference type="InterPro" id="IPR001478">
    <property type="entry name" value="PDZ"/>
</dbReference>
<accession>A0A1H2SAF4</accession>
<dbReference type="InterPro" id="IPR005151">
    <property type="entry name" value="Tail-specific_protease"/>
</dbReference>
<keyword evidence="2 7" id="KW-0645">Protease</keyword>
<protein>
    <submittedName>
        <fullName evidence="7">Carboxyl-terminal processing protease</fullName>
    </submittedName>
</protein>
<evidence type="ECO:0000256" key="4">
    <source>
        <dbReference type="ARBA" id="ARBA00022825"/>
    </source>
</evidence>
<dbReference type="PANTHER" id="PTHR32060">
    <property type="entry name" value="TAIL-SPECIFIC PROTEASE"/>
    <property type="match status" value="1"/>
</dbReference>
<keyword evidence="4" id="KW-0720">Serine protease</keyword>
<dbReference type="Pfam" id="PF00595">
    <property type="entry name" value="PDZ"/>
    <property type="match status" value="1"/>
</dbReference>
<keyword evidence="5" id="KW-0732">Signal</keyword>
<dbReference type="Proteomes" id="UP000198569">
    <property type="component" value="Unassembled WGS sequence"/>
</dbReference>
<feature type="domain" description="PDZ" evidence="6">
    <location>
        <begin position="232"/>
        <end position="317"/>
    </location>
</feature>
<dbReference type="SUPFAM" id="SSF52096">
    <property type="entry name" value="ClpP/crotonase"/>
    <property type="match status" value="1"/>
</dbReference>
<dbReference type="GO" id="GO:0006508">
    <property type="term" value="P:proteolysis"/>
    <property type="evidence" value="ECO:0007669"/>
    <property type="project" value="UniProtKB-KW"/>
</dbReference>
<dbReference type="CDD" id="cd07560">
    <property type="entry name" value="Peptidase_S41_CPP"/>
    <property type="match status" value="1"/>
</dbReference>
<dbReference type="Pfam" id="PF17804">
    <property type="entry name" value="TSP_NTD"/>
    <property type="match status" value="1"/>
</dbReference>
<keyword evidence="3" id="KW-0378">Hydrolase</keyword>
<dbReference type="PANTHER" id="PTHR32060:SF22">
    <property type="entry name" value="CARBOXYL-TERMINAL-PROCESSING PEPTIDASE 3, CHLOROPLASTIC"/>
    <property type="match status" value="1"/>
</dbReference>